<dbReference type="Proteomes" id="UP000007752">
    <property type="component" value="Chromosome 12"/>
</dbReference>
<proteinExistence type="predicted"/>
<dbReference type="AlphaFoldDB" id="A0A8J8XQ36"/>
<name>A0A8J8XQ36_ORYSJ</name>
<evidence type="ECO:0000313" key="1">
    <source>
        <dbReference type="EMBL" id="EAZ20610.1"/>
    </source>
</evidence>
<organism evidence="1">
    <name type="scientific">Oryza sativa subsp. japonica</name>
    <name type="common">Rice</name>
    <dbReference type="NCBI Taxonomy" id="39947"/>
    <lineage>
        <taxon>Eukaryota</taxon>
        <taxon>Viridiplantae</taxon>
        <taxon>Streptophyta</taxon>
        <taxon>Embryophyta</taxon>
        <taxon>Tracheophyta</taxon>
        <taxon>Spermatophyta</taxon>
        <taxon>Magnoliopsida</taxon>
        <taxon>Liliopsida</taxon>
        <taxon>Poales</taxon>
        <taxon>Poaceae</taxon>
        <taxon>BOP clade</taxon>
        <taxon>Oryzoideae</taxon>
        <taxon>Oryzeae</taxon>
        <taxon>Oryzinae</taxon>
        <taxon>Oryza</taxon>
        <taxon>Oryza sativa</taxon>
    </lineage>
</organism>
<dbReference type="EMBL" id="CM000149">
    <property type="protein sequence ID" value="EAZ20610.1"/>
    <property type="molecule type" value="Genomic_DNA"/>
</dbReference>
<sequence length="245" mass="26585">MAAPASPVIRLYAAAVDPVTVAYLRDLVERLEGKCYHLACDVQIAAADADADLFRLRPEPSLLAGVPEVVVSAINTLEELLRKGSPALAAYGRHVTRVMSVNDVITNLRLEFEAKRAQLDAAAQAKRRIAAEIVAVVCAPADTHESLSRAAAVLSSLIPRLESARESENELEMALARMVPSFATLNWNLEVAKQRVEAADAAVEAIPDVAGSWRDDVQVVHDGGDRFEESASVLQRVWTRTLQCH</sequence>
<gene>
    <name evidence="1" type="ORF">OsJ_36220</name>
</gene>
<reference evidence="1" key="1">
    <citation type="journal article" date="2005" name="PLoS Biol.">
        <title>The genomes of Oryza sativa: a history of duplications.</title>
        <authorList>
            <person name="Yu J."/>
            <person name="Wang J."/>
            <person name="Lin W."/>
            <person name="Li S."/>
            <person name="Li H."/>
            <person name="Zhou J."/>
            <person name="Ni P."/>
            <person name="Dong W."/>
            <person name="Hu S."/>
            <person name="Zeng C."/>
            <person name="Zhang J."/>
            <person name="Zhang Y."/>
            <person name="Li R."/>
            <person name="Xu Z."/>
            <person name="Li S."/>
            <person name="Li X."/>
            <person name="Zheng H."/>
            <person name="Cong L."/>
            <person name="Lin L."/>
            <person name="Yin J."/>
            <person name="Geng J."/>
            <person name="Li G."/>
            <person name="Shi J."/>
            <person name="Liu J."/>
            <person name="Lv H."/>
            <person name="Li J."/>
            <person name="Wang J."/>
            <person name="Deng Y."/>
            <person name="Ran L."/>
            <person name="Shi X."/>
            <person name="Wang X."/>
            <person name="Wu Q."/>
            <person name="Li C."/>
            <person name="Ren X."/>
            <person name="Wang J."/>
            <person name="Wang X."/>
            <person name="Li D."/>
            <person name="Liu D."/>
            <person name="Zhang X."/>
            <person name="Ji Z."/>
            <person name="Zhao W."/>
            <person name="Sun Y."/>
            <person name="Zhang Z."/>
            <person name="Bao J."/>
            <person name="Han Y."/>
            <person name="Dong L."/>
            <person name="Ji J."/>
            <person name="Chen P."/>
            <person name="Wu S."/>
            <person name="Liu J."/>
            <person name="Xiao Y."/>
            <person name="Bu D."/>
            <person name="Tan J."/>
            <person name="Yang L."/>
            <person name="Ye C."/>
            <person name="Zhang J."/>
            <person name="Xu J."/>
            <person name="Zhou Y."/>
            <person name="Yu Y."/>
            <person name="Zhang B."/>
            <person name="Zhuang S."/>
            <person name="Wei H."/>
            <person name="Liu B."/>
            <person name="Lei M."/>
            <person name="Yu H."/>
            <person name="Li Y."/>
            <person name="Xu H."/>
            <person name="Wei S."/>
            <person name="He X."/>
            <person name="Fang L."/>
            <person name="Zhang Z."/>
            <person name="Zhang Y."/>
            <person name="Huang X."/>
            <person name="Su Z."/>
            <person name="Tong W."/>
            <person name="Li J."/>
            <person name="Tong Z."/>
            <person name="Li S."/>
            <person name="Ye J."/>
            <person name="Wang L."/>
            <person name="Fang L."/>
            <person name="Lei T."/>
            <person name="Chen C."/>
            <person name="Chen H."/>
            <person name="Xu Z."/>
            <person name="Li H."/>
            <person name="Huang H."/>
            <person name="Zhang F."/>
            <person name="Xu H."/>
            <person name="Li N."/>
            <person name="Zhao C."/>
            <person name="Li S."/>
            <person name="Dong L."/>
            <person name="Huang Y."/>
            <person name="Li L."/>
            <person name="Xi Y."/>
            <person name="Qi Q."/>
            <person name="Li W."/>
            <person name="Zhang B."/>
            <person name="Hu W."/>
            <person name="Zhang Y."/>
            <person name="Tian X."/>
            <person name="Jiao Y."/>
            <person name="Liang X."/>
            <person name="Jin J."/>
            <person name="Gao L."/>
            <person name="Zheng W."/>
            <person name="Hao B."/>
            <person name="Liu S."/>
            <person name="Wang W."/>
            <person name="Yuan L."/>
            <person name="Cao M."/>
            <person name="McDermott J."/>
            <person name="Samudrala R."/>
            <person name="Wang J."/>
            <person name="Wong G.K."/>
            <person name="Yang H."/>
        </authorList>
    </citation>
    <scope>NUCLEOTIDE SEQUENCE [LARGE SCALE GENOMIC DNA]</scope>
</reference>
<protein>
    <submittedName>
        <fullName evidence="1">Uncharacterized protein</fullName>
    </submittedName>
</protein>
<reference evidence="1" key="2">
    <citation type="submission" date="2008-12" db="EMBL/GenBank/DDBJ databases">
        <title>Improved gene annotation of the rice (Oryza sativa) genomes.</title>
        <authorList>
            <person name="Wang J."/>
            <person name="Li R."/>
            <person name="Fan W."/>
            <person name="Huang Q."/>
            <person name="Zhang J."/>
            <person name="Zhou Y."/>
            <person name="Hu Y."/>
            <person name="Zi S."/>
            <person name="Li J."/>
            <person name="Ni P."/>
            <person name="Zheng H."/>
            <person name="Zhang Y."/>
            <person name="Zhao M."/>
            <person name="Hao Q."/>
            <person name="McDermott J."/>
            <person name="Samudrala R."/>
            <person name="Kristiansen K."/>
            <person name="Wong G.K.-S."/>
        </authorList>
    </citation>
    <scope>NUCLEOTIDE SEQUENCE</scope>
</reference>
<accession>A0A8J8XQ36</accession>